<sequence length="43" mass="5510">MKRRLFYKCKYTKEDSKRVLCTATRYRAFFFYNLVVEKFMKLW</sequence>
<dbReference type="HOGENOM" id="CLU_3239206_0_0_9"/>
<dbReference type="PaxDb" id="411460-RUMTOR_01563"/>
<accession>A5KMU0</accession>
<gene>
    <name evidence="1" type="ORF">RUMTOR_01563</name>
</gene>
<dbReference type="Proteomes" id="UP000003577">
    <property type="component" value="Unassembled WGS sequence"/>
</dbReference>
<comment type="caution">
    <text evidence="1">The sequence shown here is derived from an EMBL/GenBank/DDBJ whole genome shotgun (WGS) entry which is preliminary data.</text>
</comment>
<organism evidence="1 2">
    <name type="scientific">[Ruminococcus] torques ATCC 27756</name>
    <dbReference type="NCBI Taxonomy" id="411460"/>
    <lineage>
        <taxon>Bacteria</taxon>
        <taxon>Bacillati</taxon>
        <taxon>Bacillota</taxon>
        <taxon>Clostridia</taxon>
        <taxon>Lachnospirales</taxon>
        <taxon>Lachnospiraceae</taxon>
        <taxon>Mediterraneibacter</taxon>
    </lineage>
</organism>
<proteinExistence type="predicted"/>
<evidence type="ECO:0000313" key="1">
    <source>
        <dbReference type="EMBL" id="EDK24309.1"/>
    </source>
</evidence>
<dbReference type="AlphaFoldDB" id="A5KMU0"/>
<dbReference type="EMBL" id="AAVP02000006">
    <property type="protein sequence ID" value="EDK24309.1"/>
    <property type="molecule type" value="Genomic_DNA"/>
</dbReference>
<reference evidence="1 2" key="1">
    <citation type="submission" date="2007-03" db="EMBL/GenBank/DDBJ databases">
        <authorList>
            <person name="Fulton L."/>
            <person name="Clifton S."/>
            <person name="Fulton B."/>
            <person name="Xu J."/>
            <person name="Minx P."/>
            <person name="Pepin K.H."/>
            <person name="Johnson M."/>
            <person name="Thiruvilangam P."/>
            <person name="Bhonagiri V."/>
            <person name="Nash W.E."/>
            <person name="Mardis E.R."/>
            <person name="Wilson R.K."/>
        </authorList>
    </citation>
    <scope>NUCLEOTIDE SEQUENCE [LARGE SCALE GENOMIC DNA]</scope>
    <source>
        <strain evidence="1 2">ATCC 27756</strain>
    </source>
</reference>
<name>A5KMU0_9FIRM</name>
<evidence type="ECO:0000313" key="2">
    <source>
        <dbReference type="Proteomes" id="UP000003577"/>
    </source>
</evidence>
<reference evidence="1 2" key="2">
    <citation type="submission" date="2007-04" db="EMBL/GenBank/DDBJ databases">
        <title>Draft genome sequence of Ruminococcus torques (ATCC 27756).</title>
        <authorList>
            <person name="Sudarsanam P."/>
            <person name="Ley R."/>
            <person name="Guruge J."/>
            <person name="Turnbaugh P.J."/>
            <person name="Mahowald M."/>
            <person name="Liep D."/>
            <person name="Gordon J."/>
        </authorList>
    </citation>
    <scope>NUCLEOTIDE SEQUENCE [LARGE SCALE GENOMIC DNA]</scope>
    <source>
        <strain evidence="1 2">ATCC 27756</strain>
    </source>
</reference>
<protein>
    <submittedName>
        <fullName evidence="1">Uncharacterized protein</fullName>
    </submittedName>
</protein>